<evidence type="ECO:0000256" key="9">
    <source>
        <dbReference type="ARBA" id="ARBA00022679"/>
    </source>
</evidence>
<comment type="function">
    <text evidence="14 19">Joins adenosylcobinamide-GDP and alpha-ribazole to generate adenosylcobalamin (Ado-cobalamin). Also synthesizes adenosylcobalamin 5'-phosphate from adenosylcobinamide-GDP and alpha-ribazole 5'-phosphate.</text>
</comment>
<reference evidence="20 21" key="1">
    <citation type="journal article" date="2021" name="ISME Commun">
        <title>Automated analysis of genomic sequences facilitates high-throughput and comprehensive description of bacteria.</title>
        <authorList>
            <person name="Hitch T.C.A."/>
        </authorList>
    </citation>
    <scope>NUCLEOTIDE SEQUENCE [LARGE SCALE GENOMIC DNA]</scope>
    <source>
        <strain evidence="20 21">Sanger_18</strain>
    </source>
</reference>
<gene>
    <name evidence="19" type="primary">cobS</name>
    <name evidence="20" type="ORF">OCV77_08920</name>
</gene>
<comment type="similarity">
    <text evidence="4 19">Belongs to the CobS family.</text>
</comment>
<dbReference type="HAMAP" id="MF_00719">
    <property type="entry name" value="CobS"/>
    <property type="match status" value="1"/>
</dbReference>
<evidence type="ECO:0000313" key="20">
    <source>
        <dbReference type="EMBL" id="MCU6744617.1"/>
    </source>
</evidence>
<accession>A0ABT2T2Y4</accession>
<keyword evidence="13 19" id="KW-0472">Membrane</keyword>
<evidence type="ECO:0000256" key="12">
    <source>
        <dbReference type="ARBA" id="ARBA00022989"/>
    </source>
</evidence>
<sequence>MKALIMAFSTYSRIPMPNVEFSEKNQRASLCFFPLIGIVIGLCQWLLMHFFSFLPVILPHTDLTFPLIRAGFMCALPVLVTGGIHMDGFLDTVDAKSSFKSRQERLKILKDPHTGAFAVIYSSLYFIISTLLYLNMTEASVLLLPMIYGMERALSALSLLIFRKAREDGMAASFAGSAGGYVKWVLLAEAVLLAVLMVAYRPLAGIFCVLTAAACFVYYRVSSYKWFGGVTGDLAGHFLQLCEICMLFMAVLFGM</sequence>
<evidence type="ECO:0000256" key="5">
    <source>
        <dbReference type="ARBA" id="ARBA00013200"/>
    </source>
</evidence>
<comment type="cofactor">
    <cofactor evidence="1 19">
        <name>Mg(2+)</name>
        <dbReference type="ChEBI" id="CHEBI:18420"/>
    </cofactor>
</comment>
<comment type="catalytic activity">
    <reaction evidence="18 19">
        <text>alpha-ribazole 5'-phosphate + adenosylcob(III)inamide-GDP = adenosylcob(III)alamin 5'-phosphate + GMP + H(+)</text>
        <dbReference type="Rhea" id="RHEA:23560"/>
        <dbReference type="ChEBI" id="CHEBI:15378"/>
        <dbReference type="ChEBI" id="CHEBI:57918"/>
        <dbReference type="ChEBI" id="CHEBI:58115"/>
        <dbReference type="ChEBI" id="CHEBI:60487"/>
        <dbReference type="ChEBI" id="CHEBI:60493"/>
        <dbReference type="EC" id="2.7.8.26"/>
    </reaction>
</comment>
<evidence type="ECO:0000256" key="17">
    <source>
        <dbReference type="ARBA" id="ARBA00048623"/>
    </source>
</evidence>
<dbReference type="Proteomes" id="UP001652432">
    <property type="component" value="Unassembled WGS sequence"/>
</dbReference>
<evidence type="ECO:0000313" key="21">
    <source>
        <dbReference type="Proteomes" id="UP001652432"/>
    </source>
</evidence>
<keyword evidence="12 19" id="KW-1133">Transmembrane helix</keyword>
<evidence type="ECO:0000256" key="7">
    <source>
        <dbReference type="ARBA" id="ARBA00022475"/>
    </source>
</evidence>
<comment type="caution">
    <text evidence="20">The sequence shown here is derived from an EMBL/GenBank/DDBJ whole genome shotgun (WGS) entry which is preliminary data.</text>
</comment>
<evidence type="ECO:0000256" key="18">
    <source>
        <dbReference type="ARBA" id="ARBA00049504"/>
    </source>
</evidence>
<comment type="subcellular location">
    <subcellularLocation>
        <location evidence="2 19">Cell membrane</location>
        <topology evidence="2 19">Multi-pass membrane protein</topology>
    </subcellularLocation>
</comment>
<evidence type="ECO:0000256" key="16">
    <source>
        <dbReference type="ARBA" id="ARBA00032853"/>
    </source>
</evidence>
<evidence type="ECO:0000256" key="8">
    <source>
        <dbReference type="ARBA" id="ARBA00022573"/>
    </source>
</evidence>
<evidence type="ECO:0000256" key="14">
    <source>
        <dbReference type="ARBA" id="ARBA00025228"/>
    </source>
</evidence>
<dbReference type="Pfam" id="PF02654">
    <property type="entry name" value="CobS"/>
    <property type="match status" value="1"/>
</dbReference>
<feature type="transmembrane region" description="Helical" evidence="19">
    <location>
        <begin position="174"/>
        <end position="197"/>
    </location>
</feature>
<keyword evidence="10 19" id="KW-0812">Transmembrane</keyword>
<keyword evidence="9 19" id="KW-0808">Transferase</keyword>
<evidence type="ECO:0000256" key="3">
    <source>
        <dbReference type="ARBA" id="ARBA00004663"/>
    </source>
</evidence>
<feature type="transmembrane region" description="Helical" evidence="19">
    <location>
        <begin position="234"/>
        <end position="253"/>
    </location>
</feature>
<dbReference type="InterPro" id="IPR003805">
    <property type="entry name" value="CobS"/>
</dbReference>
<proteinExistence type="inferred from homology"/>
<evidence type="ECO:0000256" key="19">
    <source>
        <dbReference type="HAMAP-Rule" id="MF_00719"/>
    </source>
</evidence>
<keyword evidence="21" id="KW-1185">Reference proteome</keyword>
<dbReference type="EC" id="2.7.8.26" evidence="5 19"/>
<feature type="transmembrane region" description="Helical" evidence="19">
    <location>
        <begin position="203"/>
        <end position="222"/>
    </location>
</feature>
<protein>
    <recommendedName>
        <fullName evidence="6 19">Adenosylcobinamide-GDP ribazoletransferase</fullName>
        <ecNumber evidence="5 19">2.7.8.26</ecNumber>
    </recommendedName>
    <alternativeName>
        <fullName evidence="16 19">Cobalamin synthase</fullName>
    </alternativeName>
    <alternativeName>
        <fullName evidence="15 19">Cobalamin-5'-phosphate synthase</fullName>
    </alternativeName>
</protein>
<evidence type="ECO:0000256" key="11">
    <source>
        <dbReference type="ARBA" id="ARBA00022842"/>
    </source>
</evidence>
<keyword evidence="11 19" id="KW-0460">Magnesium</keyword>
<dbReference type="EMBL" id="JAOQKJ010000006">
    <property type="protein sequence ID" value="MCU6744617.1"/>
    <property type="molecule type" value="Genomic_DNA"/>
</dbReference>
<feature type="transmembrane region" description="Helical" evidence="19">
    <location>
        <begin position="114"/>
        <end position="134"/>
    </location>
</feature>
<organism evidence="20 21">
    <name type="scientific">Suilimivivens aceti</name>
    <dbReference type="NCBI Taxonomy" id="2981774"/>
    <lineage>
        <taxon>Bacteria</taxon>
        <taxon>Bacillati</taxon>
        <taxon>Bacillota</taxon>
        <taxon>Clostridia</taxon>
        <taxon>Lachnospirales</taxon>
        <taxon>Lachnospiraceae</taxon>
        <taxon>Suilimivivens</taxon>
    </lineage>
</organism>
<evidence type="ECO:0000256" key="4">
    <source>
        <dbReference type="ARBA" id="ARBA00010561"/>
    </source>
</evidence>
<evidence type="ECO:0000256" key="15">
    <source>
        <dbReference type="ARBA" id="ARBA00032605"/>
    </source>
</evidence>
<keyword evidence="8 19" id="KW-0169">Cobalamin biosynthesis</keyword>
<feature type="transmembrane region" description="Helical" evidence="19">
    <location>
        <begin position="70"/>
        <end position="93"/>
    </location>
</feature>
<feature type="transmembrane region" description="Helical" evidence="19">
    <location>
        <begin position="30"/>
        <end position="58"/>
    </location>
</feature>
<evidence type="ECO:0000256" key="2">
    <source>
        <dbReference type="ARBA" id="ARBA00004651"/>
    </source>
</evidence>
<dbReference type="RefSeq" id="WP_262574703.1">
    <property type="nucleotide sequence ID" value="NZ_JAOQKJ010000006.1"/>
</dbReference>
<dbReference type="PANTHER" id="PTHR34148">
    <property type="entry name" value="ADENOSYLCOBINAMIDE-GDP RIBAZOLETRANSFERASE"/>
    <property type="match status" value="1"/>
</dbReference>
<comment type="pathway">
    <text evidence="3 19">Cofactor biosynthesis; adenosylcobalamin biosynthesis; adenosylcobalamin from cob(II)yrinate a,c-diamide: step 7/7.</text>
</comment>
<keyword evidence="7 19" id="KW-1003">Cell membrane</keyword>
<dbReference type="PANTHER" id="PTHR34148:SF1">
    <property type="entry name" value="ADENOSYLCOBINAMIDE-GDP RIBAZOLETRANSFERASE"/>
    <property type="match status" value="1"/>
</dbReference>
<evidence type="ECO:0000256" key="1">
    <source>
        <dbReference type="ARBA" id="ARBA00001946"/>
    </source>
</evidence>
<comment type="catalytic activity">
    <reaction evidence="17 19">
        <text>alpha-ribazole + adenosylcob(III)inamide-GDP = adenosylcob(III)alamin + GMP + H(+)</text>
        <dbReference type="Rhea" id="RHEA:16049"/>
        <dbReference type="ChEBI" id="CHEBI:10329"/>
        <dbReference type="ChEBI" id="CHEBI:15378"/>
        <dbReference type="ChEBI" id="CHEBI:18408"/>
        <dbReference type="ChEBI" id="CHEBI:58115"/>
        <dbReference type="ChEBI" id="CHEBI:60487"/>
        <dbReference type="EC" id="2.7.8.26"/>
    </reaction>
</comment>
<evidence type="ECO:0000256" key="13">
    <source>
        <dbReference type="ARBA" id="ARBA00023136"/>
    </source>
</evidence>
<evidence type="ECO:0000256" key="6">
    <source>
        <dbReference type="ARBA" id="ARBA00015850"/>
    </source>
</evidence>
<name>A0ABT2T2Y4_9FIRM</name>
<evidence type="ECO:0000256" key="10">
    <source>
        <dbReference type="ARBA" id="ARBA00022692"/>
    </source>
</evidence>